<feature type="transmembrane region" description="Helical" evidence="2">
    <location>
        <begin position="389"/>
        <end position="409"/>
    </location>
</feature>
<reference evidence="3 4" key="1">
    <citation type="journal article" date="2017" name="BMC Genomics">
        <title>Comparative genomic and phylogenomic analyses of the Bifidobacteriaceae family.</title>
        <authorList>
            <person name="Lugli G.A."/>
            <person name="Milani C."/>
            <person name="Turroni F."/>
            <person name="Duranti S."/>
            <person name="Mancabelli L."/>
            <person name="Mangifesta M."/>
            <person name="Ferrario C."/>
            <person name="Modesto M."/>
            <person name="Mattarelli P."/>
            <person name="Jiri K."/>
            <person name="van Sinderen D."/>
            <person name="Ventura M."/>
        </authorList>
    </citation>
    <scope>NUCLEOTIDE SEQUENCE [LARGE SCALE GENOMIC DNA]</scope>
    <source>
        <strain evidence="3 4">DSM 100216</strain>
    </source>
</reference>
<proteinExistence type="predicted"/>
<feature type="transmembrane region" description="Helical" evidence="2">
    <location>
        <begin position="421"/>
        <end position="443"/>
    </location>
</feature>
<dbReference type="Gene3D" id="1.20.1250.20">
    <property type="entry name" value="MFS general substrate transporter like domains"/>
    <property type="match status" value="2"/>
</dbReference>
<organism evidence="3 4">
    <name type="scientific">Bifidobacterium eulemuris</name>
    <dbReference type="NCBI Taxonomy" id="1765219"/>
    <lineage>
        <taxon>Bacteria</taxon>
        <taxon>Bacillati</taxon>
        <taxon>Actinomycetota</taxon>
        <taxon>Actinomycetes</taxon>
        <taxon>Bifidobacteriales</taxon>
        <taxon>Bifidobacteriaceae</taxon>
        <taxon>Bifidobacterium</taxon>
    </lineage>
</organism>
<dbReference type="Proteomes" id="UP000216057">
    <property type="component" value="Unassembled WGS sequence"/>
</dbReference>
<feature type="transmembrane region" description="Helical" evidence="2">
    <location>
        <begin position="362"/>
        <end position="383"/>
    </location>
</feature>
<gene>
    <name evidence="3" type="ORF">BEUL_1673</name>
</gene>
<dbReference type="AlphaFoldDB" id="A0A261G514"/>
<keyword evidence="2" id="KW-0812">Transmembrane</keyword>
<feature type="transmembrane region" description="Helical" evidence="2">
    <location>
        <begin position="257"/>
        <end position="278"/>
    </location>
</feature>
<feature type="transmembrane region" description="Helical" evidence="2">
    <location>
        <begin position="506"/>
        <end position="524"/>
    </location>
</feature>
<dbReference type="GO" id="GO:0008643">
    <property type="term" value="P:carbohydrate transport"/>
    <property type="evidence" value="ECO:0007669"/>
    <property type="project" value="InterPro"/>
</dbReference>
<keyword evidence="2" id="KW-1133">Transmembrane helix</keyword>
<dbReference type="PANTHER" id="PTHR11328:SF24">
    <property type="entry name" value="MAJOR FACILITATOR SUPERFAMILY (MFS) PROFILE DOMAIN-CONTAINING PROTEIN"/>
    <property type="match status" value="1"/>
</dbReference>
<feature type="transmembrane region" description="Helical" evidence="2">
    <location>
        <begin position="544"/>
        <end position="563"/>
    </location>
</feature>
<dbReference type="InterPro" id="IPR036259">
    <property type="entry name" value="MFS_trans_sf"/>
</dbReference>
<protein>
    <submittedName>
        <fullName evidence="3">Melibiose carrier protein</fullName>
    </submittedName>
</protein>
<dbReference type="GO" id="GO:0015293">
    <property type="term" value="F:symporter activity"/>
    <property type="evidence" value="ECO:0007669"/>
    <property type="project" value="InterPro"/>
</dbReference>
<evidence type="ECO:0000313" key="3">
    <source>
        <dbReference type="EMBL" id="OZG66509.1"/>
    </source>
</evidence>
<keyword evidence="2" id="KW-0472">Membrane</keyword>
<dbReference type="InterPro" id="IPR039672">
    <property type="entry name" value="MFS_2"/>
</dbReference>
<dbReference type="EMBL" id="MWWZ01000009">
    <property type="protein sequence ID" value="OZG66509.1"/>
    <property type="molecule type" value="Genomic_DNA"/>
</dbReference>
<feature type="compositionally biased region" description="Low complexity" evidence="1">
    <location>
        <begin position="7"/>
        <end position="34"/>
    </location>
</feature>
<name>A0A261G514_9BIFI</name>
<evidence type="ECO:0000313" key="4">
    <source>
        <dbReference type="Proteomes" id="UP000216057"/>
    </source>
</evidence>
<feature type="transmembrane region" description="Helical" evidence="2">
    <location>
        <begin position="192"/>
        <end position="209"/>
    </location>
</feature>
<sequence length="600" mass="64898">MTGSTIESGVGRVSESGGEPADGGAAEAAGACMGRRPLPGPAVESDGRVVPGPVNEFDGRAVSDSAVESDDPTVDPTADPVNPPVDPMPGQRSAGESEALREAVAASDKRRITLREAIGFGIGDCFGGGQLALGTTYLALFWNRFGGMSITTAQGIIGACAIVSAFAALVFGVLDDNLYRFPIGLRFGRRRFLLALLSPLVLIGVFLWIPGLPVGVYAVAYALWTMLPQAFQACYNPLPGEMAQDFDERTKLSTTRLFIATGTGTLIPLAGSATLAVFGEWRPVGYMIFAIGFTVWFSLSLFLCWRATWEMTPEEAGFGAWARGEVPRRRVGLLGWLRRLGKVLGEYASTLRIAEFRRHLSIYLLVQLAMDVFGQTFVFFVIYDWNRTAAFASLLLGCGVISLPLMPLFGWLLSAIGPRRLYAVNFIGCLAGVGWMFAAWRLVDVLPSTAWTVFAVAGVVVFFVFKSLCGYLPWSVFPFIADIDQLVTGRYRSATFSGIQSCLRQLGSGIVVIAVGAILGWVGFDSTLDTQSEMARDGLGAVLLGWFAIAMVLAWVISSQLTIDRETNLLVLREIDRLRAGGRKEDADEETRRTIERLIG</sequence>
<evidence type="ECO:0000256" key="2">
    <source>
        <dbReference type="SAM" id="Phobius"/>
    </source>
</evidence>
<feature type="transmembrane region" description="Helical" evidence="2">
    <location>
        <begin position="449"/>
        <end position="469"/>
    </location>
</feature>
<dbReference type="RefSeq" id="WP_226805762.1">
    <property type="nucleotide sequence ID" value="NZ_CP062938.1"/>
</dbReference>
<dbReference type="GO" id="GO:0005886">
    <property type="term" value="C:plasma membrane"/>
    <property type="evidence" value="ECO:0007669"/>
    <property type="project" value="TreeGrafter"/>
</dbReference>
<dbReference type="Pfam" id="PF13347">
    <property type="entry name" value="MFS_2"/>
    <property type="match status" value="1"/>
</dbReference>
<dbReference type="SUPFAM" id="SSF103473">
    <property type="entry name" value="MFS general substrate transporter"/>
    <property type="match status" value="1"/>
</dbReference>
<feature type="transmembrane region" description="Helical" evidence="2">
    <location>
        <begin position="117"/>
        <end position="142"/>
    </location>
</feature>
<feature type="transmembrane region" description="Helical" evidence="2">
    <location>
        <begin position="148"/>
        <end position="171"/>
    </location>
</feature>
<comment type="caution">
    <text evidence="3">The sequence shown here is derived from an EMBL/GenBank/DDBJ whole genome shotgun (WGS) entry which is preliminary data.</text>
</comment>
<dbReference type="PANTHER" id="PTHR11328">
    <property type="entry name" value="MAJOR FACILITATOR SUPERFAMILY DOMAIN-CONTAINING PROTEIN"/>
    <property type="match status" value="1"/>
</dbReference>
<feature type="region of interest" description="Disordered" evidence="1">
    <location>
        <begin position="1"/>
        <end position="96"/>
    </location>
</feature>
<evidence type="ECO:0000256" key="1">
    <source>
        <dbReference type="SAM" id="MobiDB-lite"/>
    </source>
</evidence>
<accession>A0A261G514</accession>
<feature type="transmembrane region" description="Helical" evidence="2">
    <location>
        <begin position="215"/>
        <end position="236"/>
    </location>
</feature>
<feature type="transmembrane region" description="Helical" evidence="2">
    <location>
        <begin position="284"/>
        <end position="305"/>
    </location>
</feature>